<proteinExistence type="predicted"/>
<keyword evidence="1" id="KW-0812">Transmembrane</keyword>
<keyword evidence="1" id="KW-1133">Transmembrane helix</keyword>
<reference evidence="2 3" key="1">
    <citation type="journal article" date="2021" name="J. Hered.">
        <title>A chromosome-level genome assembly of the parasitoid wasp, Cotesia glomerata (Hymenoptera: Braconidae).</title>
        <authorList>
            <person name="Pinto B.J."/>
            <person name="Weis J.J."/>
            <person name="Gamble T."/>
            <person name="Ode P.J."/>
            <person name="Paul R."/>
            <person name="Zaspel J.M."/>
        </authorList>
    </citation>
    <scope>NUCLEOTIDE SEQUENCE [LARGE SCALE GENOMIC DNA]</scope>
    <source>
        <strain evidence="2">CgM1</strain>
    </source>
</reference>
<comment type="caution">
    <text evidence="2">The sequence shown here is derived from an EMBL/GenBank/DDBJ whole genome shotgun (WGS) entry which is preliminary data.</text>
</comment>
<dbReference type="EMBL" id="JAHXZJ010000002">
    <property type="protein sequence ID" value="KAH0564039.1"/>
    <property type="molecule type" value="Genomic_DNA"/>
</dbReference>
<keyword evidence="3" id="KW-1185">Reference proteome</keyword>
<protein>
    <submittedName>
        <fullName evidence="2">Uncharacterized protein</fullName>
    </submittedName>
</protein>
<evidence type="ECO:0000256" key="1">
    <source>
        <dbReference type="SAM" id="Phobius"/>
    </source>
</evidence>
<sequence>MEGSRLERKERIRATLSRARCEEKFVFRSYTFVTCYPLPHKLDNSHGHTRHSAWYLVSGTEPRIAFTPSCITFRVLNFEDRREDEMVSRGRNIIHTTGNPRNICLVKEPEAFVIMMTIYFTLHEALYLTYFLILIFLIATLFVLSRTCTEKRIGQGRKRDKLRGRVRDSAEATGNT</sequence>
<name>A0AAV7J223_COTGL</name>
<dbReference type="AlphaFoldDB" id="A0AAV7J223"/>
<evidence type="ECO:0000313" key="2">
    <source>
        <dbReference type="EMBL" id="KAH0564039.1"/>
    </source>
</evidence>
<gene>
    <name evidence="2" type="ORF">KQX54_008876</name>
</gene>
<keyword evidence="1" id="KW-0472">Membrane</keyword>
<evidence type="ECO:0000313" key="3">
    <source>
        <dbReference type="Proteomes" id="UP000826195"/>
    </source>
</evidence>
<accession>A0AAV7J223</accession>
<dbReference type="Proteomes" id="UP000826195">
    <property type="component" value="Unassembled WGS sequence"/>
</dbReference>
<organism evidence="2 3">
    <name type="scientific">Cotesia glomerata</name>
    <name type="common">Lepidopteran parasitic wasp</name>
    <name type="synonym">Apanteles glomeratus</name>
    <dbReference type="NCBI Taxonomy" id="32391"/>
    <lineage>
        <taxon>Eukaryota</taxon>
        <taxon>Metazoa</taxon>
        <taxon>Ecdysozoa</taxon>
        <taxon>Arthropoda</taxon>
        <taxon>Hexapoda</taxon>
        <taxon>Insecta</taxon>
        <taxon>Pterygota</taxon>
        <taxon>Neoptera</taxon>
        <taxon>Endopterygota</taxon>
        <taxon>Hymenoptera</taxon>
        <taxon>Apocrita</taxon>
        <taxon>Ichneumonoidea</taxon>
        <taxon>Braconidae</taxon>
        <taxon>Microgastrinae</taxon>
        <taxon>Cotesia</taxon>
    </lineage>
</organism>
<feature type="transmembrane region" description="Helical" evidence="1">
    <location>
        <begin position="125"/>
        <end position="144"/>
    </location>
</feature>